<reference evidence="9 10" key="1">
    <citation type="submission" date="2017-09" db="EMBL/GenBank/DDBJ databases">
        <title>Large-scale bioinformatics analysis of Bacillus genomes uncovers conserved roles of natural products in bacterial physiology.</title>
        <authorList>
            <consortium name="Agbiome Team Llc"/>
            <person name="Bleich R.M."/>
            <person name="Grubbs K.J."/>
            <person name="Santa Maria K.C."/>
            <person name="Allen S.E."/>
            <person name="Farag S."/>
            <person name="Shank E.A."/>
            <person name="Bowers A."/>
        </authorList>
    </citation>
    <scope>NUCLEOTIDE SEQUENCE [LARGE SCALE GENOMIC DNA]</scope>
    <source>
        <strain evidence="9 10">AFS092789</strain>
    </source>
</reference>
<comment type="function">
    <text evidence="7">Sigma factors are initiation factors that promote the attachment of RNA polymerase to specific initiation sites and are then released. Sigma-S contributes to the protection against external stress, thus playing a role in cellular fitness and survival.</text>
</comment>
<dbReference type="PANTHER" id="PTHR30385:SF1">
    <property type="entry name" value="RNA POLYMERASE SIGMA-H FACTOR"/>
    <property type="match status" value="1"/>
</dbReference>
<evidence type="ECO:0000259" key="8">
    <source>
        <dbReference type="Pfam" id="PF04542"/>
    </source>
</evidence>
<dbReference type="Pfam" id="PF04542">
    <property type="entry name" value="Sigma70_r2"/>
    <property type="match status" value="1"/>
</dbReference>
<dbReference type="SUPFAM" id="SSF88946">
    <property type="entry name" value="Sigma2 domain of RNA polymerase sigma factors"/>
    <property type="match status" value="1"/>
</dbReference>
<evidence type="ECO:0000256" key="7">
    <source>
        <dbReference type="ARBA" id="ARBA00024701"/>
    </source>
</evidence>
<evidence type="ECO:0000313" key="9">
    <source>
        <dbReference type="EMBL" id="PDZ94860.1"/>
    </source>
</evidence>
<keyword evidence="9" id="KW-0808">Transferase</keyword>
<evidence type="ECO:0000256" key="3">
    <source>
        <dbReference type="ARBA" id="ARBA00023015"/>
    </source>
</evidence>
<feature type="domain" description="RNA polymerase sigma-70 region 2" evidence="8">
    <location>
        <begin position="43"/>
        <end position="112"/>
    </location>
</feature>
<comment type="similarity">
    <text evidence="1">Belongs to the sigma-70 factor family.</text>
</comment>
<dbReference type="GO" id="GO:0006352">
    <property type="term" value="P:DNA-templated transcription initiation"/>
    <property type="evidence" value="ECO:0007669"/>
    <property type="project" value="InterPro"/>
</dbReference>
<gene>
    <name evidence="9" type="ORF">CON36_31575</name>
</gene>
<dbReference type="InterPro" id="IPR013325">
    <property type="entry name" value="RNA_pol_sigma_r2"/>
</dbReference>
<protein>
    <recommendedName>
        <fullName evidence="2">RNA polymerase sigma factor SigS</fullName>
    </recommendedName>
</protein>
<evidence type="ECO:0000313" key="10">
    <source>
        <dbReference type="Proteomes" id="UP000219922"/>
    </source>
</evidence>
<dbReference type="PANTHER" id="PTHR30385">
    <property type="entry name" value="SIGMA FACTOR F FLAGELLAR"/>
    <property type="match status" value="1"/>
</dbReference>
<dbReference type="GO" id="GO:0016779">
    <property type="term" value="F:nucleotidyltransferase activity"/>
    <property type="evidence" value="ECO:0007669"/>
    <property type="project" value="UniProtKB-KW"/>
</dbReference>
<keyword evidence="3" id="KW-0805">Transcription regulation</keyword>
<dbReference type="Gene3D" id="1.10.10.10">
    <property type="entry name" value="Winged helix-like DNA-binding domain superfamily/Winged helix DNA-binding domain"/>
    <property type="match status" value="1"/>
</dbReference>
<dbReference type="InterPro" id="IPR036388">
    <property type="entry name" value="WH-like_DNA-bd_sf"/>
</dbReference>
<keyword evidence="9" id="KW-0548">Nucleotidyltransferase</keyword>
<keyword evidence="6" id="KW-0804">Transcription</keyword>
<keyword evidence="4" id="KW-0731">Sigma factor</keyword>
<keyword evidence="5" id="KW-0238">DNA-binding</keyword>
<sequence>MKNKSKRGNENLFDFEKKHIAEVIEIAKNGNKIISGFAYNYIIKKYGGMVHGIINRNNLYIQGGEREDLVQEGYTGLYKAIRDYKSEHGSFENFAKVVIRRHLITAIKKATRLKNKPLNEMYSFDKALPDNDNLTMMDIIGFKDEVLDRSSLDHLDPEEIFILRETQKLQKDHLEEVLSEKEMAVYKLYVEKKKYPEIMEELGISSAKEVDNTIQRIKRKYREVLLFDADNLDIIDSKKQKIN</sequence>
<dbReference type="PIRSF" id="PIRSF002939">
    <property type="entry name" value="RNA_polymerase_sigma-H_factor"/>
    <property type="match status" value="1"/>
</dbReference>
<evidence type="ECO:0000256" key="2">
    <source>
        <dbReference type="ARBA" id="ARBA00021245"/>
    </source>
</evidence>
<dbReference type="Proteomes" id="UP000219922">
    <property type="component" value="Unassembled WGS sequence"/>
</dbReference>
<comment type="caution">
    <text evidence="9">The sequence shown here is derived from an EMBL/GenBank/DDBJ whole genome shotgun (WGS) entry which is preliminary data.</text>
</comment>
<evidence type="ECO:0000256" key="6">
    <source>
        <dbReference type="ARBA" id="ARBA00023163"/>
    </source>
</evidence>
<evidence type="ECO:0000256" key="5">
    <source>
        <dbReference type="ARBA" id="ARBA00023125"/>
    </source>
</evidence>
<name>A0A9X6STF1_BACCE</name>
<dbReference type="NCBIfam" id="TIGR02937">
    <property type="entry name" value="sigma70-ECF"/>
    <property type="match status" value="1"/>
</dbReference>
<dbReference type="GO" id="GO:0003677">
    <property type="term" value="F:DNA binding"/>
    <property type="evidence" value="ECO:0007669"/>
    <property type="project" value="UniProtKB-KW"/>
</dbReference>
<dbReference type="SUPFAM" id="SSF46894">
    <property type="entry name" value="C-terminal effector domain of the bipartite response regulators"/>
    <property type="match status" value="1"/>
</dbReference>
<dbReference type="InterPro" id="IPR016032">
    <property type="entry name" value="Sig_transdc_resp-reg_C-effctor"/>
</dbReference>
<dbReference type="GO" id="GO:0016987">
    <property type="term" value="F:sigma factor activity"/>
    <property type="evidence" value="ECO:0007669"/>
    <property type="project" value="UniProtKB-KW"/>
</dbReference>
<dbReference type="AlphaFoldDB" id="A0A9X6STF1"/>
<dbReference type="Gene3D" id="1.10.1740.10">
    <property type="match status" value="1"/>
</dbReference>
<evidence type="ECO:0000256" key="1">
    <source>
        <dbReference type="ARBA" id="ARBA00007788"/>
    </source>
</evidence>
<dbReference type="InterPro" id="IPR016371">
    <property type="entry name" value="RNA_pol_sigma-H_factor"/>
</dbReference>
<organism evidence="9 10">
    <name type="scientific">Bacillus cereus</name>
    <dbReference type="NCBI Taxonomy" id="1396"/>
    <lineage>
        <taxon>Bacteria</taxon>
        <taxon>Bacillati</taxon>
        <taxon>Bacillota</taxon>
        <taxon>Bacilli</taxon>
        <taxon>Bacillales</taxon>
        <taxon>Bacillaceae</taxon>
        <taxon>Bacillus</taxon>
        <taxon>Bacillus cereus group</taxon>
    </lineage>
</organism>
<evidence type="ECO:0000256" key="4">
    <source>
        <dbReference type="ARBA" id="ARBA00023082"/>
    </source>
</evidence>
<proteinExistence type="inferred from homology"/>
<dbReference type="InterPro" id="IPR014284">
    <property type="entry name" value="RNA_pol_sigma-70_dom"/>
</dbReference>
<dbReference type="EMBL" id="NVMX01000101">
    <property type="protein sequence ID" value="PDZ94860.1"/>
    <property type="molecule type" value="Genomic_DNA"/>
</dbReference>
<dbReference type="InterPro" id="IPR007627">
    <property type="entry name" value="RNA_pol_sigma70_r2"/>
</dbReference>
<accession>A0A9X6STF1</accession>